<reference evidence="1 2" key="1">
    <citation type="submission" date="2020-01" db="EMBL/GenBank/DDBJ databases">
        <authorList>
            <person name="Deng T."/>
        </authorList>
    </citation>
    <scope>NUCLEOTIDE SEQUENCE [LARGE SCALE GENOMIC DNA]</scope>
    <source>
        <strain evidence="1 2">5221</strain>
    </source>
</reference>
<name>A0A6N9H8X2_9MICO</name>
<sequence>MSAATSLDGSDTDIALDGGGGPGCAWTEAVCTAAPTHFLTLPVPGGESSTALLCRRHWLASLAYRIEVTMEVHPVAFDDLVLDYGEL</sequence>
<accession>A0A6N9H8X2</accession>
<dbReference type="RefSeq" id="WP_160953379.1">
    <property type="nucleotide sequence ID" value="NZ_WWEQ01000030.1"/>
</dbReference>
<comment type="caution">
    <text evidence="1">The sequence shown here is derived from an EMBL/GenBank/DDBJ whole genome shotgun (WGS) entry which is preliminary data.</text>
</comment>
<gene>
    <name evidence="1" type="ORF">GSY69_08215</name>
</gene>
<organism evidence="1 2">
    <name type="scientific">Brevibacterium rongguiense</name>
    <dbReference type="NCBI Taxonomy" id="2695267"/>
    <lineage>
        <taxon>Bacteria</taxon>
        <taxon>Bacillati</taxon>
        <taxon>Actinomycetota</taxon>
        <taxon>Actinomycetes</taxon>
        <taxon>Micrococcales</taxon>
        <taxon>Brevibacteriaceae</taxon>
        <taxon>Brevibacterium</taxon>
    </lineage>
</organism>
<evidence type="ECO:0000313" key="2">
    <source>
        <dbReference type="Proteomes" id="UP000469215"/>
    </source>
</evidence>
<evidence type="ECO:0000313" key="1">
    <source>
        <dbReference type="EMBL" id="MYM19952.1"/>
    </source>
</evidence>
<proteinExistence type="predicted"/>
<dbReference type="Proteomes" id="UP000469215">
    <property type="component" value="Unassembled WGS sequence"/>
</dbReference>
<dbReference type="EMBL" id="WWEQ01000030">
    <property type="protein sequence ID" value="MYM19952.1"/>
    <property type="molecule type" value="Genomic_DNA"/>
</dbReference>
<dbReference type="AlphaFoldDB" id="A0A6N9H8X2"/>
<keyword evidence="2" id="KW-1185">Reference proteome</keyword>
<protein>
    <submittedName>
        <fullName evidence="1">Uncharacterized protein</fullName>
    </submittedName>
</protein>